<evidence type="ECO:0000256" key="4">
    <source>
        <dbReference type="ARBA" id="ARBA00022741"/>
    </source>
</evidence>
<evidence type="ECO:0000256" key="9">
    <source>
        <dbReference type="ARBA" id="ARBA00052017"/>
    </source>
</evidence>
<dbReference type="GO" id="GO:0046872">
    <property type="term" value="F:metal ion binding"/>
    <property type="evidence" value="ECO:0007669"/>
    <property type="project" value="UniProtKB-KW"/>
</dbReference>
<dbReference type="GO" id="GO:0000166">
    <property type="term" value="F:nucleotide binding"/>
    <property type="evidence" value="ECO:0007669"/>
    <property type="project" value="UniProtKB-KW"/>
</dbReference>
<accession>A0A7J3ZJL4</accession>
<dbReference type="InterPro" id="IPR020922">
    <property type="entry name" value="dITP/XTP_pyrophosphatase"/>
</dbReference>
<keyword evidence="5 10" id="KW-0378">Hydrolase</keyword>
<feature type="binding site" evidence="10">
    <location>
        <begin position="169"/>
        <end position="170"/>
    </location>
    <ligand>
        <name>substrate</name>
    </ligand>
</feature>
<comment type="catalytic activity">
    <reaction evidence="10">
        <text>ITP + H2O = IMP + diphosphate + H(+)</text>
        <dbReference type="Rhea" id="RHEA:29399"/>
        <dbReference type="ChEBI" id="CHEBI:15377"/>
        <dbReference type="ChEBI" id="CHEBI:15378"/>
        <dbReference type="ChEBI" id="CHEBI:33019"/>
        <dbReference type="ChEBI" id="CHEBI:58053"/>
        <dbReference type="ChEBI" id="CHEBI:61402"/>
        <dbReference type="EC" id="3.6.1.66"/>
    </reaction>
</comment>
<comment type="subunit">
    <text evidence="2 10">Homodimer.</text>
</comment>
<keyword evidence="7 10" id="KW-0546">Nucleotide metabolism</keyword>
<reference evidence="12" key="1">
    <citation type="journal article" date="2020" name="mSystems">
        <title>Genome- and Community-Level Interaction Insights into Carbon Utilization and Element Cycling Functions of Hydrothermarchaeota in Hydrothermal Sediment.</title>
        <authorList>
            <person name="Zhou Z."/>
            <person name="Liu Y."/>
            <person name="Xu W."/>
            <person name="Pan J."/>
            <person name="Luo Z.H."/>
            <person name="Li M."/>
        </authorList>
    </citation>
    <scope>NUCLEOTIDE SEQUENCE [LARGE SCALE GENOMIC DNA]</scope>
    <source>
        <strain evidence="12">SpSt-1116</strain>
    </source>
</reference>
<feature type="binding site" evidence="10">
    <location>
        <position position="37"/>
    </location>
    <ligand>
        <name>Mg(2+)</name>
        <dbReference type="ChEBI" id="CHEBI:18420"/>
    </ligand>
</feature>
<dbReference type="GO" id="GO:0035870">
    <property type="term" value="F:dITP diphosphatase activity"/>
    <property type="evidence" value="ECO:0007669"/>
    <property type="project" value="UniProtKB-UniRule"/>
</dbReference>
<dbReference type="NCBIfam" id="NF011396">
    <property type="entry name" value="PRK14821.1"/>
    <property type="match status" value="1"/>
</dbReference>
<evidence type="ECO:0000256" key="2">
    <source>
        <dbReference type="ARBA" id="ARBA00011738"/>
    </source>
</evidence>
<dbReference type="PANTHER" id="PTHR11067">
    <property type="entry name" value="INOSINE TRIPHOSPHATE PYROPHOSPHATASE/HAM1 PROTEIN"/>
    <property type="match status" value="1"/>
</dbReference>
<comment type="cofactor">
    <cofactor evidence="10">
        <name>Mg(2+)</name>
        <dbReference type="ChEBI" id="CHEBI:18420"/>
    </cofactor>
    <text evidence="10">Binds 1 Mg(2+) ion per subunit.</text>
</comment>
<comment type="catalytic activity">
    <reaction evidence="8 10">
        <text>dITP + H2O = dIMP + diphosphate + H(+)</text>
        <dbReference type="Rhea" id="RHEA:28342"/>
        <dbReference type="ChEBI" id="CHEBI:15377"/>
        <dbReference type="ChEBI" id="CHEBI:15378"/>
        <dbReference type="ChEBI" id="CHEBI:33019"/>
        <dbReference type="ChEBI" id="CHEBI:61194"/>
        <dbReference type="ChEBI" id="CHEBI:61382"/>
        <dbReference type="EC" id="3.6.1.66"/>
    </reaction>
</comment>
<evidence type="ECO:0000256" key="10">
    <source>
        <dbReference type="HAMAP-Rule" id="MF_01405"/>
    </source>
</evidence>
<dbReference type="PANTHER" id="PTHR11067:SF9">
    <property type="entry name" value="INOSINE TRIPHOSPHATE PYROPHOSPHATASE"/>
    <property type="match status" value="1"/>
</dbReference>
<dbReference type="InterPro" id="IPR029001">
    <property type="entry name" value="ITPase-like_fam"/>
</dbReference>
<comment type="similarity">
    <text evidence="1 10 11">Belongs to the HAM1 NTPase family.</text>
</comment>
<evidence type="ECO:0000256" key="11">
    <source>
        <dbReference type="RuleBase" id="RU003781"/>
    </source>
</evidence>
<dbReference type="GO" id="GO:0009146">
    <property type="term" value="P:purine nucleoside triphosphate catabolic process"/>
    <property type="evidence" value="ECO:0007669"/>
    <property type="project" value="UniProtKB-UniRule"/>
</dbReference>
<gene>
    <name evidence="12" type="ORF">ENM78_02150</name>
</gene>
<feature type="binding site" evidence="10">
    <location>
        <begin position="141"/>
        <end position="144"/>
    </location>
    <ligand>
        <name>substrate</name>
    </ligand>
</feature>
<keyword evidence="6 10" id="KW-0460">Magnesium</keyword>
<dbReference type="FunFam" id="3.90.950.10:FF:000001">
    <property type="entry name" value="dITP/XTP pyrophosphatase"/>
    <property type="match status" value="1"/>
</dbReference>
<keyword evidence="4 10" id="KW-0547">Nucleotide-binding</keyword>
<dbReference type="Gene3D" id="3.90.950.10">
    <property type="match status" value="1"/>
</dbReference>
<evidence type="ECO:0000313" key="12">
    <source>
        <dbReference type="EMBL" id="HHQ80253.1"/>
    </source>
</evidence>
<feature type="binding site" evidence="10">
    <location>
        <position position="164"/>
    </location>
    <ligand>
        <name>substrate</name>
    </ligand>
</feature>
<dbReference type="NCBIfam" id="TIGR00042">
    <property type="entry name" value="RdgB/HAM1 family non-canonical purine NTP pyrophosphatase"/>
    <property type="match status" value="1"/>
</dbReference>
<feature type="binding site" evidence="10">
    <location>
        <position position="66"/>
    </location>
    <ligand>
        <name>Mg(2+)</name>
        <dbReference type="ChEBI" id="CHEBI:18420"/>
    </ligand>
</feature>
<dbReference type="Pfam" id="PF01725">
    <property type="entry name" value="Ham1p_like"/>
    <property type="match status" value="1"/>
</dbReference>
<dbReference type="AlphaFoldDB" id="A0A7J3ZJL4"/>
<dbReference type="EMBL" id="DRZC01000030">
    <property type="protein sequence ID" value="HHQ80253.1"/>
    <property type="molecule type" value="Genomic_DNA"/>
</dbReference>
<dbReference type="CDD" id="cd00515">
    <property type="entry name" value="HAM1"/>
    <property type="match status" value="1"/>
</dbReference>
<organism evidence="12">
    <name type="scientific">Fervidicoccus fontis</name>
    <dbReference type="NCBI Taxonomy" id="683846"/>
    <lineage>
        <taxon>Archaea</taxon>
        <taxon>Thermoproteota</taxon>
        <taxon>Thermoprotei</taxon>
        <taxon>Fervidicoccales</taxon>
        <taxon>Fervidicoccaceae</taxon>
        <taxon>Fervidicoccus</taxon>
    </lineage>
</organism>
<evidence type="ECO:0000256" key="8">
    <source>
        <dbReference type="ARBA" id="ARBA00051875"/>
    </source>
</evidence>
<evidence type="ECO:0000256" key="3">
    <source>
        <dbReference type="ARBA" id="ARBA00022723"/>
    </source>
</evidence>
<evidence type="ECO:0000256" key="1">
    <source>
        <dbReference type="ARBA" id="ARBA00008023"/>
    </source>
</evidence>
<name>A0A7J3ZJL4_9CREN</name>
<comment type="function">
    <text evidence="10">Pyrophosphatase that catalyzes the hydrolysis of nucleoside triphosphates to their monophosphate derivatives, with a high preference for the non-canonical purine nucleotides XTP (xanthosine triphosphate), dITP (deoxyinosine triphosphate) and ITP. Seems to function as a house-cleaning enzyme that removes non-canonical purine nucleotides from the nucleotide pool, thus preventing their incorporation into DNA/RNA and avoiding chromosomal lesions.</text>
</comment>
<dbReference type="GO" id="GO:0017111">
    <property type="term" value="F:ribonucleoside triphosphate phosphatase activity"/>
    <property type="evidence" value="ECO:0007669"/>
    <property type="project" value="InterPro"/>
</dbReference>
<dbReference type="GO" id="GO:0005737">
    <property type="term" value="C:cytoplasm"/>
    <property type="evidence" value="ECO:0007669"/>
    <property type="project" value="TreeGrafter"/>
</dbReference>
<feature type="binding site" evidence="10">
    <location>
        <begin position="8"/>
        <end position="13"/>
    </location>
    <ligand>
        <name>substrate</name>
    </ligand>
</feature>
<protein>
    <recommendedName>
        <fullName evidence="10">dITP/XTP pyrophosphatase</fullName>
        <ecNumber evidence="10">3.6.1.66</ecNumber>
    </recommendedName>
    <alternativeName>
        <fullName evidence="10">Non-canonical purine NTP pyrophosphatase</fullName>
    </alternativeName>
    <alternativeName>
        <fullName evidence="10">Non-standard purine NTP pyrophosphatase</fullName>
    </alternativeName>
    <alternativeName>
        <fullName evidence="10">Nucleoside-triphosphate diphosphatase</fullName>
    </alternativeName>
    <alternativeName>
        <fullName evidence="10">Nucleoside-triphosphate pyrophosphatase</fullName>
        <shortName evidence="10">NTPase</shortName>
    </alternativeName>
</protein>
<dbReference type="InterPro" id="IPR002637">
    <property type="entry name" value="RdgB/HAM1"/>
</dbReference>
<dbReference type="GO" id="GO:0036222">
    <property type="term" value="F:XTP diphosphatase activity"/>
    <property type="evidence" value="ECO:0007669"/>
    <property type="project" value="UniProtKB-UniRule"/>
</dbReference>
<evidence type="ECO:0000256" key="5">
    <source>
        <dbReference type="ARBA" id="ARBA00022801"/>
    </source>
</evidence>
<dbReference type="HAMAP" id="MF_01405">
    <property type="entry name" value="Non_canon_purine_NTPase"/>
    <property type="match status" value="1"/>
</dbReference>
<dbReference type="SUPFAM" id="SSF52972">
    <property type="entry name" value="ITPase-like"/>
    <property type="match status" value="1"/>
</dbReference>
<dbReference type="GO" id="GO:0009117">
    <property type="term" value="P:nucleotide metabolic process"/>
    <property type="evidence" value="ECO:0007669"/>
    <property type="project" value="UniProtKB-KW"/>
</dbReference>
<feature type="binding site" evidence="10">
    <location>
        <position position="67"/>
    </location>
    <ligand>
        <name>substrate</name>
    </ligand>
</feature>
<comment type="caution">
    <text evidence="12">The sequence shown here is derived from an EMBL/GenBank/DDBJ whole genome shotgun (WGS) entry which is preliminary data.</text>
</comment>
<feature type="active site" description="Proton acceptor" evidence="10">
    <location>
        <position position="66"/>
    </location>
</feature>
<dbReference type="GO" id="GO:0036220">
    <property type="term" value="F:ITP diphosphatase activity"/>
    <property type="evidence" value="ECO:0007669"/>
    <property type="project" value="UniProtKB-UniRule"/>
</dbReference>
<evidence type="ECO:0000256" key="6">
    <source>
        <dbReference type="ARBA" id="ARBA00022842"/>
    </source>
</evidence>
<keyword evidence="3 10" id="KW-0479">Metal-binding</keyword>
<dbReference type="EC" id="3.6.1.66" evidence="10"/>
<comment type="catalytic activity">
    <reaction evidence="9 10">
        <text>XTP + H2O = XMP + diphosphate + H(+)</text>
        <dbReference type="Rhea" id="RHEA:28610"/>
        <dbReference type="ChEBI" id="CHEBI:15377"/>
        <dbReference type="ChEBI" id="CHEBI:15378"/>
        <dbReference type="ChEBI" id="CHEBI:33019"/>
        <dbReference type="ChEBI" id="CHEBI:57464"/>
        <dbReference type="ChEBI" id="CHEBI:61314"/>
        <dbReference type="EC" id="3.6.1.66"/>
    </reaction>
</comment>
<proteinExistence type="inferred from homology"/>
<sequence>MLRLYFATSNENKVREANRVLRRYGIEVVPLRVKKLELQSPSLSEISLFAARHAYIVTRLPVFVEDSGLFVEALNGFPGPYSNYVFRTLGVKGILKLMSRVSNRRAWFESAVAIVLPPYEKVFVGRVYGKIAEQARGSGGFGFDPIFIPEGESRTFGEMDIDEKNRLSHRALALVKLGEWLKSSIAQFKQALQAT</sequence>
<evidence type="ECO:0000256" key="7">
    <source>
        <dbReference type="ARBA" id="ARBA00023080"/>
    </source>
</evidence>